<reference evidence="1" key="1">
    <citation type="journal article" date="2014" name="Front. Microbiol.">
        <title>High frequency of phylogenetically diverse reductive dehalogenase-homologous genes in deep subseafloor sedimentary metagenomes.</title>
        <authorList>
            <person name="Kawai M."/>
            <person name="Futagami T."/>
            <person name="Toyoda A."/>
            <person name="Takaki Y."/>
            <person name="Nishi S."/>
            <person name="Hori S."/>
            <person name="Arai W."/>
            <person name="Tsubouchi T."/>
            <person name="Morono Y."/>
            <person name="Uchiyama I."/>
            <person name="Ito T."/>
            <person name="Fujiyama A."/>
            <person name="Inagaki F."/>
            <person name="Takami H."/>
        </authorList>
    </citation>
    <scope>NUCLEOTIDE SEQUENCE</scope>
    <source>
        <strain evidence="1">Expedition CK06-06</strain>
    </source>
</reference>
<proteinExistence type="predicted"/>
<comment type="caution">
    <text evidence="1">The sequence shown here is derived from an EMBL/GenBank/DDBJ whole genome shotgun (WGS) entry which is preliminary data.</text>
</comment>
<gene>
    <name evidence="1" type="ORF">S01H4_64911</name>
</gene>
<dbReference type="EMBL" id="BART01039521">
    <property type="protein sequence ID" value="GAH14777.1"/>
    <property type="molecule type" value="Genomic_DNA"/>
</dbReference>
<protein>
    <submittedName>
        <fullName evidence="1">Uncharacterized protein</fullName>
    </submittedName>
</protein>
<sequence length="51" mass="5966">STGTCVTKWGIIDLYYQFKSEDFESEDYATARIIHNVAYQYVGLFFGQYIL</sequence>
<accession>X1D3L1</accession>
<dbReference type="AlphaFoldDB" id="X1D3L1"/>
<evidence type="ECO:0000313" key="1">
    <source>
        <dbReference type="EMBL" id="GAH14777.1"/>
    </source>
</evidence>
<organism evidence="1">
    <name type="scientific">marine sediment metagenome</name>
    <dbReference type="NCBI Taxonomy" id="412755"/>
    <lineage>
        <taxon>unclassified sequences</taxon>
        <taxon>metagenomes</taxon>
        <taxon>ecological metagenomes</taxon>
    </lineage>
</organism>
<feature type="non-terminal residue" evidence="1">
    <location>
        <position position="1"/>
    </location>
</feature>
<name>X1D3L1_9ZZZZ</name>